<name>A0ABU5P0J8_9GAMM</name>
<feature type="binding site" evidence="3">
    <location>
        <begin position="58"/>
        <end position="59"/>
    </location>
    <ligand>
        <name>phosphate</name>
        <dbReference type="ChEBI" id="CHEBI:43474"/>
    </ligand>
</feature>
<dbReference type="Gene3D" id="3.40.50.1580">
    <property type="entry name" value="Nucleoside phosphorylase domain"/>
    <property type="match status" value="1"/>
</dbReference>
<dbReference type="PANTHER" id="PTHR42679">
    <property type="entry name" value="S-METHYL-5'-THIOADENOSINE PHOSPHORYLASE"/>
    <property type="match status" value="1"/>
</dbReference>
<evidence type="ECO:0000313" key="6">
    <source>
        <dbReference type="Proteomes" id="UP001305746"/>
    </source>
</evidence>
<feature type="binding site" evidence="3">
    <location>
        <position position="192"/>
    </location>
    <ligand>
        <name>phosphate</name>
        <dbReference type="ChEBI" id="CHEBI:43474"/>
    </ligand>
</feature>
<accession>A0ABU5P0J8</accession>
<comment type="caution">
    <text evidence="3">Lacks conserved residue(s) required for the propagation of feature annotation.</text>
</comment>
<dbReference type="InterPro" id="IPR010044">
    <property type="entry name" value="MTAP"/>
</dbReference>
<sequence length="262" mass="28107">MSSRPAQHPVGIIGGTGLTTLSGLEITGERSVDTDWGQPSAPLVEGRLGDQPVIFLARHGNPHRIPPHQVNYRANLRALYDAGVRTVVGVNAVGGIHQDMGPAHVVVPDQIIDYTWGRPSTFFEGELEHVTHIDFTWPYDADARRILIEAAASRKTTISDFGVYGATQGPRLETAAEIRRMERDGCDLVGMTGMPEAVLAAELGMRYACLGLVVNWAAGKSDHIITMEEIEAAIDQGMSSVKGMLEASMAGLGQLTPTPQSA</sequence>
<comment type="subunit">
    <text evidence="3">Homotrimer.</text>
</comment>
<evidence type="ECO:0000256" key="1">
    <source>
        <dbReference type="ARBA" id="ARBA00022676"/>
    </source>
</evidence>
<comment type="caution">
    <text evidence="5">The sequence shown here is derived from an EMBL/GenBank/DDBJ whole genome shotgun (WGS) entry which is preliminary data.</text>
</comment>
<feature type="binding site" evidence="3">
    <location>
        <begin position="215"/>
        <end position="217"/>
    </location>
    <ligand>
        <name>substrate</name>
    </ligand>
</feature>
<gene>
    <name evidence="5" type="ORF">U5822_12930</name>
</gene>
<feature type="domain" description="Nucleoside phosphorylase" evidence="4">
    <location>
        <begin position="10"/>
        <end position="247"/>
    </location>
</feature>
<reference evidence="5 6" key="1">
    <citation type="submission" date="2023-12" db="EMBL/GenBank/DDBJ databases">
        <title>Marinobacter qingdaonensis sp. nov., isolated from the intertidal sediment of Qingdao, PR China.</title>
        <authorList>
            <person name="Li Y."/>
        </authorList>
    </citation>
    <scope>NUCLEOTIDE SEQUENCE [LARGE SCALE GENOMIC DNA]</scope>
    <source>
        <strain evidence="5 6">ASW11-75</strain>
    </source>
</reference>
<comment type="pathway">
    <text evidence="3">Purine metabolism; purine nucleoside salvage.</text>
</comment>
<comment type="miscellaneous">
    <text evidence="3">Although this enzyme belongs to the family of MTA phosphorylases based on sequence homology, it has been shown that conserved amino acid substitutions in the substrate binding pocket convert the substrate specificity of this enzyme from 6-aminopurines to 6-oxopurines.</text>
</comment>
<dbReference type="Proteomes" id="UP001305746">
    <property type="component" value="Unassembled WGS sequence"/>
</dbReference>
<proteinExistence type="inferred from homology"/>
<dbReference type="PROSITE" id="PS01240">
    <property type="entry name" value="PNP_MTAP_2"/>
    <property type="match status" value="1"/>
</dbReference>
<dbReference type="Pfam" id="PF01048">
    <property type="entry name" value="PNP_UDP_1"/>
    <property type="match status" value="1"/>
</dbReference>
<dbReference type="EMBL" id="JAYDCJ010000003">
    <property type="protein sequence ID" value="MEA1081579.1"/>
    <property type="molecule type" value="Genomic_DNA"/>
</dbReference>
<feature type="binding site" evidence="3">
    <location>
        <position position="16"/>
    </location>
    <ligand>
        <name>phosphate</name>
        <dbReference type="ChEBI" id="CHEBI:43474"/>
    </ligand>
</feature>
<dbReference type="HAMAP" id="MF_01963">
    <property type="entry name" value="MTAP"/>
    <property type="match status" value="1"/>
</dbReference>
<dbReference type="PANTHER" id="PTHR42679:SF2">
    <property type="entry name" value="S-METHYL-5'-THIOADENOSINE PHOSPHORYLASE"/>
    <property type="match status" value="1"/>
</dbReference>
<keyword evidence="3" id="KW-0660">Purine salvage</keyword>
<keyword evidence="1 3" id="KW-0328">Glycosyltransferase</keyword>
<dbReference type="GO" id="GO:0016757">
    <property type="term" value="F:glycosyltransferase activity"/>
    <property type="evidence" value="ECO:0007669"/>
    <property type="project" value="UniProtKB-KW"/>
</dbReference>
<feature type="site" description="Important for substrate specificity" evidence="3">
    <location>
        <position position="173"/>
    </location>
</feature>
<dbReference type="SUPFAM" id="SSF53167">
    <property type="entry name" value="Purine and uridine phosphorylases"/>
    <property type="match status" value="1"/>
</dbReference>
<dbReference type="NCBIfam" id="NF006599">
    <property type="entry name" value="PRK09136.1"/>
    <property type="match status" value="1"/>
</dbReference>
<comment type="similarity">
    <text evidence="3">Belongs to the PNP/MTAP phosphorylase family. MTAP subfamily.</text>
</comment>
<dbReference type="InterPro" id="IPR018099">
    <property type="entry name" value="Purine_phosphorylase-2_CS"/>
</dbReference>
<evidence type="ECO:0000256" key="3">
    <source>
        <dbReference type="HAMAP-Rule" id="MF_01963"/>
    </source>
</evidence>
<keyword evidence="6" id="KW-1185">Reference proteome</keyword>
<evidence type="ECO:0000313" key="5">
    <source>
        <dbReference type="EMBL" id="MEA1081579.1"/>
    </source>
</evidence>
<dbReference type="CDD" id="cd09010">
    <property type="entry name" value="MTAP_SsMTAPII_like_MTIP"/>
    <property type="match status" value="1"/>
</dbReference>
<evidence type="ECO:0000256" key="2">
    <source>
        <dbReference type="ARBA" id="ARBA00022679"/>
    </source>
</evidence>
<dbReference type="EC" id="2.4.2.44" evidence="3"/>
<feature type="binding site" evidence="3">
    <location>
        <position position="191"/>
    </location>
    <ligand>
        <name>substrate</name>
    </ligand>
</feature>
<comment type="catalytic activity">
    <reaction evidence="3">
        <text>S-methyl-5'-thioinosine + phosphate = 5-(methylsulfanyl)-alpha-D-ribose 1-phosphate + hypoxanthine</text>
        <dbReference type="Rhea" id="RHEA:30643"/>
        <dbReference type="ChEBI" id="CHEBI:17368"/>
        <dbReference type="ChEBI" id="CHEBI:43474"/>
        <dbReference type="ChEBI" id="CHEBI:48595"/>
        <dbReference type="ChEBI" id="CHEBI:58533"/>
        <dbReference type="EC" id="2.4.2.44"/>
    </reaction>
</comment>
<evidence type="ECO:0000259" key="4">
    <source>
        <dbReference type="Pfam" id="PF01048"/>
    </source>
</evidence>
<comment type="function">
    <text evidence="3">Catalyzes the reversible phosphorylation of S-methyl-5'-thioinosine (MTI) to hypoxanthine and 5-methylthioribose-1-phosphate. Involved in the breakdown of S-methyl-5'-thioadenosine (MTA), a major by-product of polyamine biosynthesis. Catabolism of (MTA) occurs via deamination to MTI and phosphorolysis to hypoxanthine.</text>
</comment>
<feature type="site" description="Important for substrate specificity" evidence="3">
    <location>
        <position position="227"/>
    </location>
</feature>
<dbReference type="RefSeq" id="WP_322856032.1">
    <property type="nucleotide sequence ID" value="NZ_JAYDCJ010000003.1"/>
</dbReference>
<keyword evidence="2 3" id="KW-0808">Transferase</keyword>
<protein>
    <recommendedName>
        <fullName evidence="3">Probable S-methyl-5'-thioinosine phosphorylase</fullName>
        <ecNumber evidence="3">2.4.2.44</ecNumber>
    </recommendedName>
    <alternativeName>
        <fullName evidence="3">5'-methylthioinosine phosphorylase</fullName>
        <shortName evidence="3">MTI phosphorylase</shortName>
        <shortName evidence="3">MTIP</shortName>
    </alternativeName>
</protein>
<dbReference type="InterPro" id="IPR035994">
    <property type="entry name" value="Nucleoside_phosphorylase_sf"/>
</dbReference>
<organism evidence="5 6">
    <name type="scientific">Marinobacter qingdaonensis</name>
    <dbReference type="NCBI Taxonomy" id="3108486"/>
    <lineage>
        <taxon>Bacteria</taxon>
        <taxon>Pseudomonadati</taxon>
        <taxon>Pseudomonadota</taxon>
        <taxon>Gammaproteobacteria</taxon>
        <taxon>Pseudomonadales</taxon>
        <taxon>Marinobacteraceae</taxon>
        <taxon>Marinobacter</taxon>
    </lineage>
</organism>
<dbReference type="InterPro" id="IPR000845">
    <property type="entry name" value="Nucleoside_phosphorylase_d"/>
</dbReference>